<evidence type="ECO:0008006" key="4">
    <source>
        <dbReference type="Google" id="ProtNLM"/>
    </source>
</evidence>
<feature type="compositionally biased region" description="Gly residues" evidence="1">
    <location>
        <begin position="2256"/>
        <end position="2267"/>
    </location>
</feature>
<feature type="compositionally biased region" description="Polar residues" evidence="1">
    <location>
        <begin position="1517"/>
        <end position="1528"/>
    </location>
</feature>
<organism evidence="2 3">
    <name type="scientific">Ectocarpus siliculosus</name>
    <name type="common">Brown alga</name>
    <name type="synonym">Conferva siliculosa</name>
    <dbReference type="NCBI Taxonomy" id="2880"/>
    <lineage>
        <taxon>Eukaryota</taxon>
        <taxon>Sar</taxon>
        <taxon>Stramenopiles</taxon>
        <taxon>Ochrophyta</taxon>
        <taxon>PX clade</taxon>
        <taxon>Phaeophyceae</taxon>
        <taxon>Ectocarpales</taxon>
        <taxon>Ectocarpaceae</taxon>
        <taxon>Ectocarpus</taxon>
    </lineage>
</organism>
<dbReference type="OMA" id="QEPCARI"/>
<gene>
    <name evidence="2" type="ORF">Esi_0028_0033</name>
</gene>
<keyword evidence="3" id="KW-1185">Reference proteome</keyword>
<feature type="region of interest" description="Disordered" evidence="1">
    <location>
        <begin position="2419"/>
        <end position="2463"/>
    </location>
</feature>
<feature type="compositionally biased region" description="Low complexity" evidence="1">
    <location>
        <begin position="843"/>
        <end position="855"/>
    </location>
</feature>
<feature type="compositionally biased region" description="Low complexity" evidence="1">
    <location>
        <begin position="2346"/>
        <end position="2355"/>
    </location>
</feature>
<reference evidence="2 3" key="1">
    <citation type="journal article" date="2010" name="Nature">
        <title>The Ectocarpus genome and the independent evolution of multicellularity in brown algae.</title>
        <authorList>
            <person name="Cock J.M."/>
            <person name="Sterck L."/>
            <person name="Rouze P."/>
            <person name="Scornet D."/>
            <person name="Allen A.E."/>
            <person name="Amoutzias G."/>
            <person name="Anthouard V."/>
            <person name="Artiguenave F."/>
            <person name="Aury J.M."/>
            <person name="Badger J.H."/>
            <person name="Beszteri B."/>
            <person name="Billiau K."/>
            <person name="Bonnet E."/>
            <person name="Bothwell J.H."/>
            <person name="Bowler C."/>
            <person name="Boyen C."/>
            <person name="Brownlee C."/>
            <person name="Carrano C.J."/>
            <person name="Charrier B."/>
            <person name="Cho G.Y."/>
            <person name="Coelho S.M."/>
            <person name="Collen J."/>
            <person name="Corre E."/>
            <person name="Da Silva C."/>
            <person name="Delage L."/>
            <person name="Delaroque N."/>
            <person name="Dittami S.M."/>
            <person name="Doulbeau S."/>
            <person name="Elias M."/>
            <person name="Farnham G."/>
            <person name="Gachon C.M."/>
            <person name="Gschloessl B."/>
            <person name="Heesch S."/>
            <person name="Jabbari K."/>
            <person name="Jubin C."/>
            <person name="Kawai H."/>
            <person name="Kimura K."/>
            <person name="Kloareg B."/>
            <person name="Kupper F.C."/>
            <person name="Lang D."/>
            <person name="Le Bail A."/>
            <person name="Leblanc C."/>
            <person name="Lerouge P."/>
            <person name="Lohr M."/>
            <person name="Lopez P.J."/>
            <person name="Martens C."/>
            <person name="Maumus F."/>
            <person name="Michel G."/>
            <person name="Miranda-Saavedra D."/>
            <person name="Morales J."/>
            <person name="Moreau H."/>
            <person name="Motomura T."/>
            <person name="Nagasato C."/>
            <person name="Napoli C.A."/>
            <person name="Nelson D.R."/>
            <person name="Nyvall-Collen P."/>
            <person name="Peters A.F."/>
            <person name="Pommier C."/>
            <person name="Potin P."/>
            <person name="Poulain J."/>
            <person name="Quesneville H."/>
            <person name="Read B."/>
            <person name="Rensing S.A."/>
            <person name="Ritter A."/>
            <person name="Rousvoal S."/>
            <person name="Samanta M."/>
            <person name="Samson G."/>
            <person name="Schroeder D.C."/>
            <person name="Segurens B."/>
            <person name="Strittmatter M."/>
            <person name="Tonon T."/>
            <person name="Tregear J.W."/>
            <person name="Valentin K."/>
            <person name="von Dassow P."/>
            <person name="Yamagishi T."/>
            <person name="Van de Peer Y."/>
            <person name="Wincker P."/>
        </authorList>
    </citation>
    <scope>NUCLEOTIDE SEQUENCE [LARGE SCALE GENOMIC DNA]</scope>
    <source>
        <strain evidence="3">Ec32 / CCAP1310/4</strain>
    </source>
</reference>
<feature type="compositionally biased region" description="Pro residues" evidence="1">
    <location>
        <begin position="535"/>
        <end position="547"/>
    </location>
</feature>
<evidence type="ECO:0000313" key="3">
    <source>
        <dbReference type="Proteomes" id="UP000002630"/>
    </source>
</evidence>
<evidence type="ECO:0000256" key="1">
    <source>
        <dbReference type="SAM" id="MobiDB-lite"/>
    </source>
</evidence>
<dbReference type="InterPro" id="IPR027417">
    <property type="entry name" value="P-loop_NTPase"/>
</dbReference>
<feature type="compositionally biased region" description="Gly residues" evidence="1">
    <location>
        <begin position="205"/>
        <end position="218"/>
    </location>
</feature>
<feature type="region of interest" description="Disordered" evidence="1">
    <location>
        <begin position="248"/>
        <end position="695"/>
    </location>
</feature>
<feature type="compositionally biased region" description="Basic and acidic residues" evidence="1">
    <location>
        <begin position="409"/>
        <end position="421"/>
    </location>
</feature>
<accession>D8LJY6</accession>
<feature type="compositionally biased region" description="Polar residues" evidence="1">
    <location>
        <begin position="183"/>
        <end position="198"/>
    </location>
</feature>
<feature type="region of interest" description="Disordered" evidence="1">
    <location>
        <begin position="1062"/>
        <end position="1102"/>
    </location>
</feature>
<dbReference type="EMBL" id="FN649741">
    <property type="protein sequence ID" value="CBN74455.1"/>
    <property type="molecule type" value="Genomic_DNA"/>
</dbReference>
<feature type="compositionally biased region" description="Gly residues" evidence="1">
    <location>
        <begin position="1310"/>
        <end position="1325"/>
    </location>
</feature>
<feature type="region of interest" description="Disordered" evidence="1">
    <location>
        <begin position="836"/>
        <end position="875"/>
    </location>
</feature>
<dbReference type="Proteomes" id="UP000002630">
    <property type="component" value="Linkage Group LG16"/>
</dbReference>
<feature type="compositionally biased region" description="Acidic residues" evidence="1">
    <location>
        <begin position="2287"/>
        <end position="2296"/>
    </location>
</feature>
<feature type="region of interest" description="Disordered" evidence="1">
    <location>
        <begin position="1310"/>
        <end position="1331"/>
    </location>
</feature>
<feature type="compositionally biased region" description="Low complexity" evidence="1">
    <location>
        <begin position="2170"/>
        <end position="2189"/>
    </location>
</feature>
<feature type="compositionally biased region" description="Low complexity" evidence="1">
    <location>
        <begin position="2271"/>
        <end position="2286"/>
    </location>
</feature>
<proteinExistence type="predicted"/>
<feature type="compositionally biased region" description="Polar residues" evidence="1">
    <location>
        <begin position="451"/>
        <end position="464"/>
    </location>
</feature>
<feature type="region of interest" description="Disordered" evidence="1">
    <location>
        <begin position="1463"/>
        <end position="1498"/>
    </location>
</feature>
<evidence type="ECO:0000313" key="2">
    <source>
        <dbReference type="EMBL" id="CBN74455.1"/>
    </source>
</evidence>
<dbReference type="Gene3D" id="3.40.50.300">
    <property type="entry name" value="P-loop containing nucleotide triphosphate hydrolases"/>
    <property type="match status" value="1"/>
</dbReference>
<feature type="compositionally biased region" description="Low complexity" evidence="1">
    <location>
        <begin position="648"/>
        <end position="665"/>
    </location>
</feature>
<dbReference type="OrthoDB" id="10401063at2759"/>
<feature type="compositionally biased region" description="Low complexity" evidence="1">
    <location>
        <begin position="439"/>
        <end position="450"/>
    </location>
</feature>
<feature type="compositionally biased region" description="Low complexity" evidence="1">
    <location>
        <begin position="325"/>
        <end position="342"/>
    </location>
</feature>
<feature type="compositionally biased region" description="Gly residues" evidence="1">
    <location>
        <begin position="2427"/>
        <end position="2442"/>
    </location>
</feature>
<feature type="region of interest" description="Disordered" evidence="1">
    <location>
        <begin position="1517"/>
        <end position="1551"/>
    </location>
</feature>
<dbReference type="EMBL" id="FN648464">
    <property type="protein sequence ID" value="CBN74455.1"/>
    <property type="molecule type" value="Genomic_DNA"/>
</dbReference>
<dbReference type="InParanoid" id="D8LJY6"/>
<protein>
    <recommendedName>
        <fullName evidence="4">NB-ARC domain-containing protein</fullName>
    </recommendedName>
</protein>
<feature type="compositionally biased region" description="Basic and acidic residues" evidence="1">
    <location>
        <begin position="617"/>
        <end position="628"/>
    </location>
</feature>
<dbReference type="SUPFAM" id="SSF52540">
    <property type="entry name" value="P-loop containing nucleoside triphosphate hydrolases"/>
    <property type="match status" value="1"/>
</dbReference>
<feature type="compositionally biased region" description="Gly residues" evidence="1">
    <location>
        <begin position="1075"/>
        <end position="1094"/>
    </location>
</feature>
<feature type="compositionally biased region" description="Gly residues" evidence="1">
    <location>
        <begin position="2356"/>
        <end position="2366"/>
    </location>
</feature>
<feature type="region of interest" description="Disordered" evidence="1">
    <location>
        <begin position="2159"/>
        <end position="2189"/>
    </location>
</feature>
<sequence length="2463" mass="250691">MAARNTPVRDELVLSLDDILPVLKNGDGIPVVKHNNRGQSDQRRLRLDTDDSTLEVFRQSTNAYYFNRKTRTYNLRNLEEVGPATSVPGGQGGRAASPGRTLVFVFSNRNLYVTVETREVCAALVALFRPAGSALPNGSGGGQQQQQGGTVTAAQRGRGRGRVRASENAASARRALEHHSRSARSVSGTGDARNTNGHPVNMRRSGGGVRGEAGGSNGMRGRTGRRSEGMLMRSVSDTLGAELLDVDGASTSSSDEERDGPAGSSFDGSQQRSPKSTSESPDAIMRSRMVGFGSTDVRKSKRAGKASSMIPTWARFSDSSERRGPSPAAAAAAAAGPASKSATQPASRLKNTGLAIEGKADVEEDAGEGVSAEGLRHKSSSSDPSTTNTTNTTTLYGGGHGSPSGPLAVRKEDRLTAESLRRPTSAPGGVLATDAKESAPAFQDPAPAQPSRASSKSRPVNSSPPERHGRASPPLGRGRVNPPQPLPPAGTGTGGGGGGALQNEAFAFSRRPELSRTVARSSNTTAPATPAAVLSPPPPPELAPAPKPKGAVPAFEPRIVDKRNIPPLVSAAPRRAEAVPRNGGARGAGAGALERRGVPAKQRFSRSSSVDSLEVDEPYHPRHTDRPMYVRSSTSFSEEDVVVGVGGRRSSAGAPAHPGPSASRGVQEGRSAVSKAGRGAQERETVAGRRHRQAEEDAAIGVATLVSRRSPETVAAASHTSRSLPFLDERHPSVVEDMGGGTGGAAGEKASGGMMTTVDRLESFGTSRTDSFGPPNSDKSVGKLTIQPALSPDVYAAPSEAGTTMTCDSGSLPFAPTPATVAAAAAARTAFNGSRGSRGSMVSYGSRGSGTSYGRRGSGGTDCTSPDSPPGGAVGEARASIYLPTAGVRAIPAMSGLHLSGGAPRDEAAQGPSGFEELWAVLEPTWDINSSFGASCAPKAMLLGGVYEKLRSFQAAVSSVCVRACGPVLGEVCRRCARAWAVLISRTVQDIVESTDLVRKIESSVLQLIDVVERYRASAVVRRFTLPLIGVATAWEEILAGGEGGDLQEPCARIEKAIAQLSEKEGEGGKRSGSSGAGAGAGAGGSAGGGGGSSRPGRRGSFSMDLKLPPCPSYWAKGQFDQLTPNRLADVLTLLHEPARFAELAELVTHASDVGPASRGYSAAWNCVRRAEGPALGRELRRALSATLVAAGELLPLPRVPPPPPAYVPREKLTEQIEATILHPFLPLEIAGIGGPSGSGKTVLAAAVVRDATVRCRFGDRVFWLHAGKGANHRLVSVLQGLADTVYAWLTDGEHAGGASSSALLRRSVGSGGGGSDAGGGGGDPGAALADPNLREPVRFRDQDQAVNYVADLCRGPLLAGLRCLVVVDDVHEREVVDALWKSGCQLLVTSPVKGLLQAVGAEATMAQPLGVEVARQLATRAAGEVALCEEGGRLVDLCRGCPLALAMSGAITQAVFSGGSDAREYRKPGLATPRSAIGEDTAAGGGGGGEEEEPSTWSFSTLAAPVGAWVEQVVVGTSGSPPTSRQRQGGDAPSSRDKGRPAATGPGEDVRGVVAGAGGDGAVTGAGAVAGAAAAAAATVPGHELGPEATAWANLARRIDAALARLGQSRSALCGLLAEAGPEQEMPVRQLVAVLTELALQEADTILGGSGWAVECYLSFALLPEGHPLPPPALEEFWRSGWGAEEGATATAGRGGSSFAAAHNLPSPVEVFEALRMVCRAGGGEGADGLVLHGLQRAVVSCLALRHPEAMQKAARRRARTLSRISSLVGTFHDACWGLRCADAGAGGASGGDDSSGGGGVAGAIPSGLLGSGRPGPPHHGYGGFSRYDYLVASWDALPAPYSLTSAVAGYVSSVRAAYREAAAAAAAAALVSSGGNEGEGGAEGAASAGGAGGWATARALASAADMLALAGQRSRAIAVYEEACGLLAEEAARAAGAVGVPQKERAARESHHKVASMLQELAMLAAQFEREAPAIRLLQRAVEMHLSALEASGVLVPHFAGGNEHRSKLQADGGDATVAAAAAAAADVQGRGADVTYRAVVDDARPLCSRLWLQFPVGTRERAASAGRGDGGGGGGGNGNLPAFGRLDVVGTCVGDLWLVLACTRVLRQEEKVDESAQLAEKVYPVLKEILGADHAFTKAALAAFVGQGIVDQSLKEADVHGSGSSGGHPSLPSPTSRRLLARSSGGRGASAAAASAGASAAQSTAGSSSLAATTLSDLSLPPSPLPEEFYARYSSSVNGANSGRGDARSVGHEGSGGGAGAGGRGRGRSNSGFSNSGSVTSGTEGDDGEDSDSGDSGALGVHRRAGPVGGGAYGSLSFPRRVLNGGRQEHGWRMEGAHGWGQGEAAAAASSSSGGGARRGGGVEPASSRMQQEIYFRHRTRRARAHAFLITAATRARLKNADRDEAGLFLRDLGRQAGATSSGSNGGGGGGGGGGGREGVAGLAASPDGTPQMARLTRRS</sequence>
<feature type="compositionally biased region" description="Gly residues" evidence="1">
    <location>
        <begin position="491"/>
        <end position="500"/>
    </location>
</feature>
<feature type="region of interest" description="Disordered" evidence="1">
    <location>
        <begin position="2344"/>
        <end position="2374"/>
    </location>
</feature>
<feature type="region of interest" description="Disordered" evidence="1">
    <location>
        <begin position="2243"/>
        <end position="2322"/>
    </location>
</feature>
<name>D8LJY6_ECTSI</name>
<feature type="compositionally biased region" description="Low complexity" evidence="1">
    <location>
        <begin position="144"/>
        <end position="156"/>
    </location>
</feature>
<feature type="region of interest" description="Disordered" evidence="1">
    <location>
        <begin position="136"/>
        <end position="229"/>
    </location>
</feature>
<feature type="compositionally biased region" description="Polar residues" evidence="1">
    <location>
        <begin position="266"/>
        <end position="280"/>
    </location>
</feature>
<feature type="compositionally biased region" description="Low complexity" evidence="1">
    <location>
        <begin position="381"/>
        <end position="394"/>
    </location>
</feature>